<gene>
    <name evidence="3" type="ORF">DES41_101896</name>
</gene>
<protein>
    <submittedName>
        <fullName evidence="3">Type IV pilus assembly protein PilV</fullName>
    </submittedName>
</protein>
<evidence type="ECO:0000256" key="1">
    <source>
        <dbReference type="SAM" id="Phobius"/>
    </source>
</evidence>
<organism evidence="3 4">
    <name type="scientific">Pseudorhodoferax soli</name>
    <dbReference type="NCBI Taxonomy" id="545864"/>
    <lineage>
        <taxon>Bacteria</taxon>
        <taxon>Pseudomonadati</taxon>
        <taxon>Pseudomonadota</taxon>
        <taxon>Betaproteobacteria</taxon>
        <taxon>Burkholderiales</taxon>
        <taxon>Comamonadaceae</taxon>
    </lineage>
</organism>
<reference evidence="3 4" key="1">
    <citation type="submission" date="2018-07" db="EMBL/GenBank/DDBJ databases">
        <title>Genomic Encyclopedia of Type Strains, Phase IV (KMG-IV): sequencing the most valuable type-strain genomes for metagenomic binning, comparative biology and taxonomic classification.</title>
        <authorList>
            <person name="Goeker M."/>
        </authorList>
    </citation>
    <scope>NUCLEOTIDE SEQUENCE [LARGE SCALE GENOMIC DNA]</scope>
    <source>
        <strain evidence="3 4">DSM 21634</strain>
    </source>
</reference>
<sequence>MRLMREGQRGVTLLESMIAIVLVALGVLGILGVQLRTLADTQTSVRRAQAIRLIEDLSERMKANPSALAPQVIGNYAVDWGEVSGTVPNCATGCSPGNMARADVVQWKATVASMLPLGDASVFEVAAGAGNNTRTQLGVMVSWRENEREREDDKAGERAAYKAPLTQDPVATGEVGASVSCPANRICHLQYLQPTLRCLPATGADASNPPVTCP</sequence>
<keyword evidence="1" id="KW-1133">Transmembrane helix</keyword>
<proteinExistence type="predicted"/>
<dbReference type="InterPro" id="IPR012902">
    <property type="entry name" value="N_methyl_site"/>
</dbReference>
<dbReference type="EMBL" id="QPJK01000001">
    <property type="protein sequence ID" value="RCW76290.1"/>
    <property type="molecule type" value="Genomic_DNA"/>
</dbReference>
<dbReference type="Pfam" id="PF07963">
    <property type="entry name" value="N_methyl"/>
    <property type="match status" value="1"/>
</dbReference>
<dbReference type="OrthoDB" id="8850705at2"/>
<keyword evidence="1" id="KW-0812">Transmembrane</keyword>
<dbReference type="RefSeq" id="WP_114466229.1">
    <property type="nucleotide sequence ID" value="NZ_QPJK01000001.1"/>
</dbReference>
<evidence type="ECO:0000259" key="2">
    <source>
        <dbReference type="Pfam" id="PF22150"/>
    </source>
</evidence>
<evidence type="ECO:0000313" key="4">
    <source>
        <dbReference type="Proteomes" id="UP000252884"/>
    </source>
</evidence>
<evidence type="ECO:0000313" key="3">
    <source>
        <dbReference type="EMBL" id="RCW76290.1"/>
    </source>
</evidence>
<dbReference type="AlphaFoldDB" id="A0A368Y7M5"/>
<feature type="domain" description="Type IV pilin Tt1218-like" evidence="2">
    <location>
        <begin position="33"/>
        <end position="105"/>
    </location>
</feature>
<dbReference type="NCBIfam" id="TIGR02532">
    <property type="entry name" value="IV_pilin_GFxxxE"/>
    <property type="match status" value="1"/>
</dbReference>
<keyword evidence="4" id="KW-1185">Reference proteome</keyword>
<comment type="caution">
    <text evidence="3">The sequence shown here is derived from an EMBL/GenBank/DDBJ whole genome shotgun (WGS) entry which is preliminary data.</text>
</comment>
<accession>A0A368Y7M5</accession>
<dbReference type="PROSITE" id="PS00409">
    <property type="entry name" value="PROKAR_NTER_METHYL"/>
    <property type="match status" value="1"/>
</dbReference>
<dbReference type="InterPro" id="IPR054402">
    <property type="entry name" value="Tt1218-like_dom"/>
</dbReference>
<dbReference type="Pfam" id="PF22150">
    <property type="entry name" value="Tt1218-like"/>
    <property type="match status" value="1"/>
</dbReference>
<dbReference type="NCBIfam" id="TIGR02523">
    <property type="entry name" value="type_IV_pilV"/>
    <property type="match status" value="1"/>
</dbReference>
<name>A0A368Y7M5_9BURK</name>
<keyword evidence="1" id="KW-0472">Membrane</keyword>
<dbReference type="InterPro" id="IPR013362">
    <property type="entry name" value="Pilus_4_PilV"/>
</dbReference>
<feature type="transmembrane region" description="Helical" evidence="1">
    <location>
        <begin position="12"/>
        <end position="33"/>
    </location>
</feature>
<dbReference type="Proteomes" id="UP000252884">
    <property type="component" value="Unassembled WGS sequence"/>
</dbReference>